<dbReference type="SFLD" id="SFLDS00003">
    <property type="entry name" value="Haloacid_Dehalogenase"/>
    <property type="match status" value="1"/>
</dbReference>
<dbReference type="GO" id="GO:0005789">
    <property type="term" value="C:endoplasmic reticulum membrane"/>
    <property type="evidence" value="ECO:0007669"/>
    <property type="project" value="UniProtKB-SubCell"/>
</dbReference>
<comment type="catalytic activity">
    <reaction evidence="29">
        <text>succinate(in) + 2-oxoglutarate(out) = succinate(out) + 2-oxoglutarate(in)</text>
        <dbReference type="Rhea" id="RHEA:71595"/>
        <dbReference type="ChEBI" id="CHEBI:16810"/>
        <dbReference type="ChEBI" id="CHEBI:30031"/>
    </reaction>
</comment>
<dbReference type="SFLD" id="SFLDF00027">
    <property type="entry name" value="p-type_atpase"/>
    <property type="match status" value="1"/>
</dbReference>
<comment type="catalytic activity">
    <reaction evidence="26">
        <text>oxaloacetate(in) + 2-oxoglutarate(out) = oxaloacetate(out) + 2-oxoglutarate(in)</text>
        <dbReference type="Rhea" id="RHEA:71603"/>
        <dbReference type="ChEBI" id="CHEBI:16452"/>
        <dbReference type="ChEBI" id="CHEBI:16810"/>
    </reaction>
</comment>
<dbReference type="SUPFAM" id="SSF81653">
    <property type="entry name" value="Calcium ATPase, transduction domain A"/>
    <property type="match status" value="1"/>
</dbReference>
<feature type="transmembrane region" description="Helical" evidence="31">
    <location>
        <begin position="1771"/>
        <end position="1788"/>
    </location>
</feature>
<feature type="transmembrane region" description="Helical" evidence="31">
    <location>
        <begin position="1154"/>
        <end position="1174"/>
    </location>
</feature>
<dbReference type="Gene3D" id="1.50.40.10">
    <property type="entry name" value="Mitochondrial carrier domain"/>
    <property type="match status" value="1"/>
</dbReference>
<dbReference type="PANTHER" id="PTHR45630:SF8">
    <property type="entry name" value="CATION-TRANSPORTING ATPASE"/>
    <property type="match status" value="1"/>
</dbReference>
<evidence type="ECO:0000313" key="35">
    <source>
        <dbReference type="Proteomes" id="UP000678499"/>
    </source>
</evidence>
<gene>
    <name evidence="34" type="ORF">NMOB1V02_LOCUS8340</name>
</gene>
<keyword evidence="9 30" id="KW-0812">Transmembrane</keyword>
<feature type="repeat" description="Solcar" evidence="30">
    <location>
        <begin position="13"/>
        <end position="97"/>
    </location>
</feature>
<feature type="transmembrane region" description="Helical" evidence="31">
    <location>
        <begin position="1809"/>
        <end position="1832"/>
    </location>
</feature>
<feature type="transmembrane region" description="Helical" evidence="31">
    <location>
        <begin position="760"/>
        <end position="779"/>
    </location>
</feature>
<evidence type="ECO:0000256" key="9">
    <source>
        <dbReference type="ARBA" id="ARBA00022692"/>
    </source>
</evidence>
<evidence type="ECO:0000256" key="28">
    <source>
        <dbReference type="ARBA" id="ARBA00052538"/>
    </source>
</evidence>
<comment type="catalytic activity">
    <reaction evidence="24">
        <text>(S)-malate(in) + 2-oxoglutarate(out) = (S)-malate(out) + 2-oxoglutarate(in)</text>
        <dbReference type="Rhea" id="RHEA:71587"/>
        <dbReference type="ChEBI" id="CHEBI:15589"/>
        <dbReference type="ChEBI" id="CHEBI:16810"/>
    </reaction>
</comment>
<dbReference type="EMBL" id="OA884356">
    <property type="protein sequence ID" value="CAD7280682.1"/>
    <property type="molecule type" value="Genomic_DNA"/>
</dbReference>
<evidence type="ECO:0000256" key="11">
    <source>
        <dbReference type="ARBA" id="ARBA00022737"/>
    </source>
</evidence>
<dbReference type="SUPFAM" id="SSF81665">
    <property type="entry name" value="Calcium ATPase, transmembrane domain M"/>
    <property type="match status" value="1"/>
</dbReference>
<organism evidence="34">
    <name type="scientific">Notodromas monacha</name>
    <dbReference type="NCBI Taxonomy" id="399045"/>
    <lineage>
        <taxon>Eukaryota</taxon>
        <taxon>Metazoa</taxon>
        <taxon>Ecdysozoa</taxon>
        <taxon>Arthropoda</taxon>
        <taxon>Crustacea</taxon>
        <taxon>Oligostraca</taxon>
        <taxon>Ostracoda</taxon>
        <taxon>Podocopa</taxon>
        <taxon>Podocopida</taxon>
        <taxon>Cypridocopina</taxon>
        <taxon>Cypridoidea</taxon>
        <taxon>Cyprididae</taxon>
        <taxon>Notodromas</taxon>
    </lineage>
</organism>
<evidence type="ECO:0000256" key="31">
    <source>
        <dbReference type="RuleBase" id="RU362082"/>
    </source>
</evidence>
<dbReference type="Pfam" id="PF01080">
    <property type="entry name" value="Presenilin"/>
    <property type="match status" value="2"/>
</dbReference>
<keyword evidence="15" id="KW-0862">Zinc</keyword>
<keyword evidence="17 31" id="KW-0460">Magnesium</keyword>
<dbReference type="SMART" id="SM00730">
    <property type="entry name" value="PSN"/>
    <property type="match status" value="1"/>
</dbReference>
<dbReference type="Gene3D" id="2.70.150.10">
    <property type="entry name" value="Calcium-transporting ATPase, cytoplasmic transduction domain A"/>
    <property type="match status" value="1"/>
</dbReference>
<evidence type="ECO:0000256" key="17">
    <source>
        <dbReference type="ARBA" id="ARBA00022842"/>
    </source>
</evidence>
<dbReference type="GO" id="GO:0019829">
    <property type="term" value="F:ATPase-coupled monoatomic cation transmembrane transporter activity"/>
    <property type="evidence" value="ECO:0007669"/>
    <property type="project" value="UniProtKB-UniRule"/>
</dbReference>
<dbReference type="CDD" id="cd07542">
    <property type="entry name" value="P-type_ATPase_cation"/>
    <property type="match status" value="1"/>
</dbReference>
<feature type="repeat" description="Solcar" evidence="30">
    <location>
        <begin position="106"/>
        <end position="193"/>
    </location>
</feature>
<dbReference type="InterPro" id="IPR036412">
    <property type="entry name" value="HAD-like_sf"/>
</dbReference>
<dbReference type="OrthoDB" id="48943at2759"/>
<dbReference type="GO" id="GO:0015297">
    <property type="term" value="F:antiporter activity"/>
    <property type="evidence" value="ECO:0007669"/>
    <property type="project" value="UniProtKB-KW"/>
</dbReference>
<evidence type="ECO:0000256" key="2">
    <source>
        <dbReference type="ARBA" id="ARBA00004653"/>
    </source>
</evidence>
<keyword evidence="20 31" id="KW-1133">Transmembrane helix</keyword>
<dbReference type="Pfam" id="PF05253">
    <property type="entry name" value="zf-U11-48K"/>
    <property type="match status" value="1"/>
</dbReference>
<feature type="transmembrane region" description="Helical" evidence="31">
    <location>
        <begin position="1927"/>
        <end position="1950"/>
    </location>
</feature>
<dbReference type="FunFam" id="1.50.40.10:FF:000013">
    <property type="entry name" value="Mitochondrial 2-oxoglutarate/malate carrier protein-like protein"/>
    <property type="match status" value="1"/>
</dbReference>
<evidence type="ECO:0000256" key="23">
    <source>
        <dbReference type="ARBA" id="ARBA00023136"/>
    </source>
</evidence>
<dbReference type="SUPFAM" id="SSF103506">
    <property type="entry name" value="Mitochondrial carrier"/>
    <property type="match status" value="1"/>
</dbReference>
<dbReference type="GO" id="GO:0006869">
    <property type="term" value="P:lipid transport"/>
    <property type="evidence" value="ECO:0007669"/>
    <property type="project" value="UniProtKB-KW"/>
</dbReference>
<evidence type="ECO:0000256" key="13">
    <source>
        <dbReference type="ARBA" id="ARBA00022771"/>
    </source>
</evidence>
<comment type="similarity">
    <text evidence="5">Belongs to the peptidase A22A family.</text>
</comment>
<dbReference type="EC" id="7.2.2.-" evidence="31"/>
<keyword evidence="23 30" id="KW-0472">Membrane</keyword>
<dbReference type="NCBIfam" id="TIGR01494">
    <property type="entry name" value="ATPase_P-type"/>
    <property type="match status" value="2"/>
</dbReference>
<feature type="transmembrane region" description="Helical" evidence="31">
    <location>
        <begin position="1741"/>
        <end position="1759"/>
    </location>
</feature>
<evidence type="ECO:0000256" key="24">
    <source>
        <dbReference type="ARBA" id="ARBA00036491"/>
    </source>
</evidence>
<dbReference type="InterPro" id="IPR042524">
    <property type="entry name" value="Presenilin_C"/>
</dbReference>
<feature type="transmembrane region" description="Helical" evidence="31">
    <location>
        <begin position="524"/>
        <end position="544"/>
    </location>
</feature>
<dbReference type="SUPFAM" id="SSF56784">
    <property type="entry name" value="HAD-like"/>
    <property type="match status" value="1"/>
</dbReference>
<feature type="transmembrane region" description="Helical" evidence="31">
    <location>
        <begin position="1852"/>
        <end position="1873"/>
    </location>
</feature>
<evidence type="ECO:0000256" key="8">
    <source>
        <dbReference type="ARBA" id="ARBA00022553"/>
    </source>
</evidence>
<evidence type="ECO:0000256" key="5">
    <source>
        <dbReference type="ARBA" id="ARBA00008604"/>
    </source>
</evidence>
<feature type="transmembrane region" description="Helical" evidence="31">
    <location>
        <begin position="492"/>
        <end position="512"/>
    </location>
</feature>
<dbReference type="GO" id="GO:0005524">
    <property type="term" value="F:ATP binding"/>
    <property type="evidence" value="ECO:0007669"/>
    <property type="project" value="UniProtKB-UniRule"/>
</dbReference>
<feature type="transmembrane region" description="Helical" evidence="31">
    <location>
        <begin position="464"/>
        <end position="485"/>
    </location>
</feature>
<dbReference type="GO" id="GO:0015662">
    <property type="term" value="F:P-type ion transporter activity"/>
    <property type="evidence" value="ECO:0007669"/>
    <property type="project" value="InterPro"/>
</dbReference>
<keyword evidence="11" id="KW-0677">Repeat</keyword>
<keyword evidence="6" id="KW-0813">Transport</keyword>
<feature type="transmembrane region" description="Helical" evidence="31">
    <location>
        <begin position="702"/>
        <end position="723"/>
    </location>
</feature>
<evidence type="ECO:0000256" key="7">
    <source>
        <dbReference type="ARBA" id="ARBA00022449"/>
    </source>
</evidence>
<dbReference type="NCBIfam" id="TIGR01657">
    <property type="entry name" value="P-ATPase-V"/>
    <property type="match status" value="1"/>
</dbReference>
<feature type="region of interest" description="Disordered" evidence="32">
    <location>
        <begin position="342"/>
        <end position="367"/>
    </location>
</feature>
<evidence type="ECO:0000256" key="16">
    <source>
        <dbReference type="ARBA" id="ARBA00022840"/>
    </source>
</evidence>
<dbReference type="Pfam" id="PF00690">
    <property type="entry name" value="Cation_ATPase_N"/>
    <property type="match status" value="1"/>
</dbReference>
<keyword evidence="13" id="KW-0863">Zinc-finger</keyword>
<feature type="transmembrane region" description="Helical" evidence="31">
    <location>
        <begin position="575"/>
        <end position="594"/>
    </location>
</feature>
<reference evidence="34" key="1">
    <citation type="submission" date="2020-11" db="EMBL/GenBank/DDBJ databases">
        <authorList>
            <person name="Tran Van P."/>
        </authorList>
    </citation>
    <scope>NUCLEOTIDE SEQUENCE</scope>
</reference>
<feature type="repeat" description="Solcar" evidence="30">
    <location>
        <begin position="194"/>
        <end position="283"/>
    </location>
</feature>
<dbReference type="EMBL" id="CAJPEX010002319">
    <property type="protein sequence ID" value="CAG0920834.1"/>
    <property type="molecule type" value="Genomic_DNA"/>
</dbReference>
<dbReference type="PROSITE" id="PS50920">
    <property type="entry name" value="SOLCAR"/>
    <property type="match status" value="3"/>
</dbReference>
<feature type="transmembrane region" description="Helical" evidence="31">
    <location>
        <begin position="977"/>
        <end position="997"/>
    </location>
</feature>
<dbReference type="PROSITE" id="PS51800">
    <property type="entry name" value="ZF_CHHC_U11_48K"/>
    <property type="match status" value="1"/>
</dbReference>
<comment type="catalytic activity">
    <reaction evidence="27">
        <text>maleate(in) + 2-oxoglutarate(out) = maleate(out) + 2-oxoglutarate(in)</text>
        <dbReference type="Rhea" id="RHEA:71599"/>
        <dbReference type="ChEBI" id="CHEBI:16810"/>
        <dbReference type="ChEBI" id="CHEBI:30780"/>
    </reaction>
</comment>
<feature type="transmembrane region" description="Helical" evidence="31">
    <location>
        <begin position="949"/>
        <end position="971"/>
    </location>
</feature>
<dbReference type="InterPro" id="IPR008250">
    <property type="entry name" value="ATPase_P-typ_transduc_dom_A_sf"/>
</dbReference>
<dbReference type="FunFam" id="1.10.472.100:FF:000001">
    <property type="entry name" value="Presenilin"/>
    <property type="match status" value="1"/>
</dbReference>
<dbReference type="Pfam" id="PF00153">
    <property type="entry name" value="Mito_carr"/>
    <property type="match status" value="3"/>
</dbReference>
<dbReference type="InterPro" id="IPR018108">
    <property type="entry name" value="MCP_transmembrane"/>
</dbReference>
<evidence type="ECO:0000256" key="29">
    <source>
        <dbReference type="ARBA" id="ARBA00052710"/>
    </source>
</evidence>
<dbReference type="InterPro" id="IPR047819">
    <property type="entry name" value="P5A-ATPase_N"/>
</dbReference>
<dbReference type="GO" id="GO:0008270">
    <property type="term" value="F:zinc ion binding"/>
    <property type="evidence" value="ECO:0007669"/>
    <property type="project" value="UniProtKB-KW"/>
</dbReference>
<evidence type="ECO:0000256" key="15">
    <source>
        <dbReference type="ARBA" id="ARBA00022833"/>
    </source>
</evidence>
<dbReference type="FunFam" id="3.40.50.1000:FF:000068">
    <property type="entry name" value="Cation-transporting ATPase"/>
    <property type="match status" value="1"/>
</dbReference>
<keyword evidence="16 31" id="KW-0067">ATP-binding</keyword>
<dbReference type="GO" id="GO:0000139">
    <property type="term" value="C:Golgi membrane"/>
    <property type="evidence" value="ECO:0007669"/>
    <property type="project" value="UniProtKB-SubCell"/>
</dbReference>
<comment type="similarity">
    <text evidence="4">Belongs to the mitochondrial carrier (TC 2.A.29) family.</text>
</comment>
<dbReference type="InterPro" id="IPR023298">
    <property type="entry name" value="ATPase_P-typ_TM_dom_sf"/>
</dbReference>
<evidence type="ECO:0000256" key="10">
    <source>
        <dbReference type="ARBA" id="ARBA00022723"/>
    </source>
</evidence>
<dbReference type="InterPro" id="IPR006639">
    <property type="entry name" value="Preselin/SPP"/>
</dbReference>
<dbReference type="Gene3D" id="1.10.472.100">
    <property type="entry name" value="Presenilin"/>
    <property type="match status" value="1"/>
</dbReference>
<feature type="transmembrane region" description="Helical" evidence="31">
    <location>
        <begin position="416"/>
        <end position="437"/>
    </location>
</feature>
<evidence type="ECO:0000259" key="33">
    <source>
        <dbReference type="PROSITE" id="PS51800"/>
    </source>
</evidence>
<keyword evidence="21" id="KW-0333">Golgi apparatus</keyword>
<comment type="similarity">
    <text evidence="3 31">Belongs to the cation transport ATPase (P-type) (TC 3.A.3) family. Type V subfamily.</text>
</comment>
<keyword evidence="8" id="KW-0597">Phosphoprotein</keyword>
<keyword evidence="35" id="KW-1185">Reference proteome</keyword>
<evidence type="ECO:0000256" key="18">
    <source>
        <dbReference type="ARBA" id="ARBA00022967"/>
    </source>
</evidence>
<evidence type="ECO:0000256" key="3">
    <source>
        <dbReference type="ARBA" id="ARBA00006000"/>
    </source>
</evidence>
<evidence type="ECO:0000256" key="26">
    <source>
        <dbReference type="ARBA" id="ARBA00050120"/>
    </source>
</evidence>
<keyword evidence="7" id="KW-0050">Antiport</keyword>
<dbReference type="InterPro" id="IPR001757">
    <property type="entry name" value="P_typ_ATPase"/>
</dbReference>
<keyword evidence="19" id="KW-0914">Notch signaling pathway</keyword>
<dbReference type="InterPro" id="IPR044492">
    <property type="entry name" value="P_typ_ATPase_HD_dom"/>
</dbReference>
<feature type="transmembrane region" description="Helical" evidence="31">
    <location>
        <begin position="1190"/>
        <end position="1210"/>
    </location>
</feature>
<feature type="domain" description="CHHC U11-48K-type" evidence="33">
    <location>
        <begin position="2058"/>
        <end position="2085"/>
    </location>
</feature>
<dbReference type="InterPro" id="IPR059000">
    <property type="entry name" value="ATPase_P-type_domA"/>
</dbReference>
<dbReference type="InterPro" id="IPR022776">
    <property type="entry name" value="TRM13/UPF0224_CHHC_Znf_dom"/>
</dbReference>
<feature type="transmembrane region" description="Helical" evidence="31">
    <location>
        <begin position="1885"/>
        <end position="1907"/>
    </location>
</feature>
<dbReference type="InterPro" id="IPR004014">
    <property type="entry name" value="ATPase_P-typ_cation-transptr_N"/>
</dbReference>
<dbReference type="GO" id="GO:0016485">
    <property type="term" value="P:protein processing"/>
    <property type="evidence" value="ECO:0007669"/>
    <property type="project" value="InterPro"/>
</dbReference>
<evidence type="ECO:0000256" key="21">
    <source>
        <dbReference type="ARBA" id="ARBA00023034"/>
    </source>
</evidence>
<dbReference type="Pfam" id="PF12409">
    <property type="entry name" value="P5-ATPase"/>
    <property type="match status" value="1"/>
</dbReference>
<comment type="catalytic activity">
    <reaction evidence="25 31">
        <text>ATP + H2O = ADP + phosphate + H(+)</text>
        <dbReference type="Rhea" id="RHEA:13065"/>
        <dbReference type="ChEBI" id="CHEBI:15377"/>
        <dbReference type="ChEBI" id="CHEBI:15378"/>
        <dbReference type="ChEBI" id="CHEBI:30616"/>
        <dbReference type="ChEBI" id="CHEBI:43474"/>
        <dbReference type="ChEBI" id="CHEBI:456216"/>
    </reaction>
</comment>
<dbReference type="InterPro" id="IPR001108">
    <property type="entry name" value="Peptidase_A22A"/>
</dbReference>
<keyword evidence="22" id="KW-0445">Lipid transport</keyword>
<evidence type="ECO:0000256" key="27">
    <source>
        <dbReference type="ARBA" id="ARBA00050291"/>
    </source>
</evidence>
<comment type="catalytic activity">
    <reaction evidence="28">
        <text>malonate(in) + 2-oxoglutarate(out) = malonate(out) + 2-oxoglutarate(in)</text>
        <dbReference type="Rhea" id="RHEA:71591"/>
        <dbReference type="ChEBI" id="CHEBI:15792"/>
        <dbReference type="ChEBI" id="CHEBI:16810"/>
    </reaction>
</comment>
<dbReference type="PANTHER" id="PTHR45630">
    <property type="entry name" value="CATION-TRANSPORTING ATPASE-RELATED"/>
    <property type="match status" value="1"/>
</dbReference>
<dbReference type="InterPro" id="IPR047821">
    <property type="entry name" value="P5B-type_ATPase"/>
</dbReference>
<proteinExistence type="inferred from homology"/>
<evidence type="ECO:0000256" key="32">
    <source>
        <dbReference type="SAM" id="MobiDB-lite"/>
    </source>
</evidence>
<evidence type="ECO:0000256" key="14">
    <source>
        <dbReference type="ARBA" id="ARBA00022824"/>
    </source>
</evidence>
<dbReference type="GO" id="GO:0015203">
    <property type="term" value="F:polyamine transmembrane transporter activity"/>
    <property type="evidence" value="ECO:0007669"/>
    <property type="project" value="TreeGrafter"/>
</dbReference>
<dbReference type="Pfam" id="PF00122">
    <property type="entry name" value="E1-E2_ATPase"/>
    <property type="match status" value="1"/>
</dbReference>
<keyword evidence="14" id="KW-0256">Endoplasmic reticulum</keyword>
<evidence type="ECO:0000256" key="25">
    <source>
        <dbReference type="ARBA" id="ARBA00049360"/>
    </source>
</evidence>
<evidence type="ECO:0000256" key="19">
    <source>
        <dbReference type="ARBA" id="ARBA00022976"/>
    </source>
</evidence>
<evidence type="ECO:0000256" key="20">
    <source>
        <dbReference type="ARBA" id="ARBA00022989"/>
    </source>
</evidence>
<dbReference type="Proteomes" id="UP000678499">
    <property type="component" value="Unassembled WGS sequence"/>
</dbReference>
<dbReference type="PROSITE" id="PS00154">
    <property type="entry name" value="ATPASE_E1_E2"/>
    <property type="match status" value="1"/>
</dbReference>
<dbReference type="InterPro" id="IPR023395">
    <property type="entry name" value="MCP_dom_sf"/>
</dbReference>
<dbReference type="Gene3D" id="3.40.50.1000">
    <property type="entry name" value="HAD superfamily/HAD-like"/>
    <property type="match status" value="1"/>
</dbReference>
<comment type="subcellular location">
    <subcellularLocation>
        <location evidence="1">Endoplasmic reticulum membrane</location>
        <topology evidence="1">Multi-pass membrane protein</topology>
    </subcellularLocation>
    <subcellularLocation>
        <location evidence="2">Golgi apparatus membrane</location>
        <topology evidence="2">Multi-pass membrane protein</topology>
    </subcellularLocation>
    <subcellularLocation>
        <location evidence="31">Membrane</location>
        <topology evidence="31">Multi-pass membrane protein</topology>
    </subcellularLocation>
</comment>
<accession>A0A7R9GH16</accession>
<dbReference type="GO" id="GO:0042500">
    <property type="term" value="F:aspartic endopeptidase activity, intramembrane cleaving"/>
    <property type="evidence" value="ECO:0007669"/>
    <property type="project" value="InterPro"/>
</dbReference>
<dbReference type="GO" id="GO:0007219">
    <property type="term" value="P:Notch signaling pathway"/>
    <property type="evidence" value="ECO:0007669"/>
    <property type="project" value="UniProtKB-KW"/>
</dbReference>
<dbReference type="Pfam" id="PF13246">
    <property type="entry name" value="Cation_ATPase"/>
    <property type="match status" value="1"/>
</dbReference>
<dbReference type="SFLD" id="SFLDG00002">
    <property type="entry name" value="C1.7:_P-type_atpase_like"/>
    <property type="match status" value="1"/>
</dbReference>
<feature type="transmembrane region" description="Helical" evidence="31">
    <location>
        <begin position="673"/>
        <end position="695"/>
    </location>
</feature>
<keyword evidence="12 31" id="KW-0547">Nucleotide-binding</keyword>
<evidence type="ECO:0000256" key="12">
    <source>
        <dbReference type="ARBA" id="ARBA00022741"/>
    </source>
</evidence>
<evidence type="ECO:0000256" key="4">
    <source>
        <dbReference type="ARBA" id="ARBA00006375"/>
    </source>
</evidence>
<protein>
    <recommendedName>
        <fullName evidence="31">Cation-transporting ATPase</fullName>
        <ecNumber evidence="31">7.2.2.-</ecNumber>
    </recommendedName>
</protein>
<evidence type="ECO:0000256" key="1">
    <source>
        <dbReference type="ARBA" id="ARBA00004477"/>
    </source>
</evidence>
<dbReference type="GO" id="GO:0016887">
    <property type="term" value="F:ATP hydrolysis activity"/>
    <property type="evidence" value="ECO:0007669"/>
    <property type="project" value="InterPro"/>
</dbReference>
<keyword evidence="18 31" id="KW-1278">Translocase</keyword>
<dbReference type="GO" id="GO:0006874">
    <property type="term" value="P:intracellular calcium ion homeostasis"/>
    <property type="evidence" value="ECO:0007669"/>
    <property type="project" value="TreeGrafter"/>
</dbReference>
<dbReference type="InterPro" id="IPR006544">
    <property type="entry name" value="P-type_TPase_V"/>
</dbReference>
<dbReference type="GO" id="GO:0031902">
    <property type="term" value="C:late endosome membrane"/>
    <property type="evidence" value="ECO:0007669"/>
    <property type="project" value="TreeGrafter"/>
</dbReference>
<sequence>MAEKKQATIPKPVKFLFGGTAGMGATLFVQPLDLVKNRMQLQGVGGSGPRRNTIQVLTGVLRNEGIRGIYAGLGAGLLRQATYTTTRLGVYTWLFEVFSSEPGNPPSFAAKAGMGMFAGAVGAFVGTPAEVCLIRMTADGRLPVAERRNYTGVVNALARIAKEEGVTTLWRGAVATMNRAMAKQGLLSTGWFRDNINLHFWASMISGLVTTTASMPVDIAKTRIQNMKYVDGKPEYKNALDVFSRVIRQEGLFALWKGFTPYYARLGPHTVLTFIFLEQMNKAYFRSIGAEEFVNVSNLTVSISGIAKRLITPISTANPEDLMSSDESGPSEKTALLDEGLAQGPTRRTHGTVDVSSAVSDHSDREELELRLARNPLVSEGIEMSAPAAPTSTSNPQRPAEETIELKYGAEHVIKLFVPVSLCMLVVVATIRTISFYTEKGQYLPYTPFHEETTDQGTKAWMSVANSAILIGVIATLTCFLIVLYKFRCYKIIHGWLLLSSLLLLFFFSYVFLEEVLKTYEIPIDYVSVSFIMWNFGVVGMVAIHWKAPLLLQQGYLIFVAALMALIFIKFLPPWTAWVVLAFIAVWDLFAVLFPKGPLRILVETAQQRNEPLFPALIYSSNLVGMSEPAPGGHVGTDWEEDDDDRGIKLGLGDFIFYSVLVGKAALSGDWNTTLACFVAILIGLCVTLLLLAIFRRALPALPISIFFGLVFYFATSIVVAPFCNMLSAKQCNSYRYAVNDGAEEGFVLWAYKASVLRLIFFYIFNVLFLGFPLVLAYWRPDWAIAWKFQQCSLMEAEVIYIQDAANQVHIVKMEVLKLPIEEGVRQFIEEVVRMGIIPSTCIESQNEEEEESNESSSVLSEETPSVLTRLISREESDPSFSLRFFVFRHRKFVWDRGNDRFCQMTGMADQNVKISTLVNISEGLDAEEQAFRQKLFGQNSVNVEIKSYFTLLFTEVVNPFYIFQVCSIILWSLDNYLFYATCILLISTFSIGVSLYETRQQSVVLHDMVSASNLGTVQVLRHNGVVEEISSMMLVPGDILVIPPNGCLMTCDAALIRGTCIVNESMLTGESVPVTKTAVTQCEDQEMYSADGHKRHTLFSGTTVIQTRFYGHDKVLAVVVRTGFETSKGELVRSILYPKPMKGFSFYLDSMKFVLILFCLSAMGMVYVIYLYIERGAELSRILLRSLDIITVVVPPALPAAMTVGTVYAQNRLKKQSIFCISPPRINVSGKLKLFCFDKTGTLTEEGLDLWGVVPAEDARFLSPVMHPCPPFLRKESHIMTALACCHSLTIIDGSLTGDPLDVKMFEATRWELEEPESVSEESRFDLLVPCIVRPPNPSGFRRSELSAMGKASLLPKNSEEQLVDLSPQKGEKVMKECSTSEGDNVLSVQPPTSEEYEDFSLMDETEFQIPYEVGIVRQFPFTSSLQRMSVITRTLGKPNMEFYCKGAPEKIVGLCNEKSLPIHFQRRLEQFTVLGFRVIALAFKELDRKVTWHHCQRAKRESFEENLQFLGFLVLQNTLKGETTPVIKELTNARIKSVMVTGDNLHTAICVARECTMVAAGEHVVIVNAGVPGEGSLQQPPWIAFELADIPSLPTPTFDGNSFHEFQRTQSMIGNGEGTKFSTEEPVVYAMNGKVWSILRSHFPYLIAPILMKAKIFGRMAPDQKAQLIEAYQELGFIVGMCGDGANDCGALKTAHVGISLSEAEASVAAPFTSKITNIQCVPIAIREGRCALVTSFGAFKYMALYSLVQFFSVLILYTRKTNLGDTQYLYIDLFITGTVAVLMGHSQAYPTLNKKRPPGSLVSPRIIASLVVHSLLSSGAQLGAFYILTRQPWFVPITANSPEEVIQCWETTVVFLVSSFQYLTLAVVFSRGPPFRKPLYTNYLFLFALLVLGSFNAFLLLYPVEPFISFFELQTNAEGPVNLLTFRLTLLIVPSAHAIVAFLIELLRVIGTAFQNQAIERKWFRKFMRSLVPKKVPKNRYKLLEKQLVSMGDRWPPVVGKKLYPDDEELADFDGEKLKELGSDWTSCPYDISHIVLKSRLPFHLARNHANSSEMSVCCFDALHVIRKEQLEEHEKNCPKRALFEDLSAVNCGTHATLETFDCVGNEVVSEEMWGMETNIVILPSVKDSHYQKRPLMNRPKYEKRIIRNQFAEKKVADFAKMLDAPKEDG</sequence>
<evidence type="ECO:0000256" key="22">
    <source>
        <dbReference type="ARBA" id="ARBA00023055"/>
    </source>
</evidence>
<dbReference type="Gene3D" id="3.40.1110.10">
    <property type="entry name" value="Calcium-transporting ATPase, cytoplasmic domain N"/>
    <property type="match status" value="1"/>
</dbReference>
<keyword evidence="10 31" id="KW-0479">Metal-binding</keyword>
<evidence type="ECO:0000256" key="30">
    <source>
        <dbReference type="PROSITE-ProRule" id="PRU00282"/>
    </source>
</evidence>
<dbReference type="PRINTS" id="PR01072">
    <property type="entry name" value="PRESENILIN"/>
</dbReference>
<dbReference type="InterPro" id="IPR023299">
    <property type="entry name" value="ATPase_P-typ_cyto_dom_N"/>
</dbReference>
<evidence type="ECO:0000313" key="34">
    <source>
        <dbReference type="EMBL" id="CAD7280682.1"/>
    </source>
</evidence>
<dbReference type="InterPro" id="IPR018303">
    <property type="entry name" value="ATPase_P-typ_P_site"/>
</dbReference>
<name>A0A7R9GH16_9CRUS</name>
<dbReference type="InterPro" id="IPR023214">
    <property type="entry name" value="HAD_sf"/>
</dbReference>
<evidence type="ECO:0000256" key="6">
    <source>
        <dbReference type="ARBA" id="ARBA00022448"/>
    </source>
</evidence>